<feature type="region of interest" description="Disordered" evidence="1">
    <location>
        <begin position="193"/>
        <end position="225"/>
    </location>
</feature>
<dbReference type="Gramene" id="GBG66981">
    <property type="protein sequence ID" value="GBG66981"/>
    <property type="gene ID" value="CBR_g74667"/>
</dbReference>
<reference evidence="2 3" key="1">
    <citation type="journal article" date="2018" name="Cell">
        <title>The Chara Genome: Secondary Complexity and Implications for Plant Terrestrialization.</title>
        <authorList>
            <person name="Nishiyama T."/>
            <person name="Sakayama H."/>
            <person name="Vries J.D."/>
            <person name="Buschmann H."/>
            <person name="Saint-Marcoux D."/>
            <person name="Ullrich K.K."/>
            <person name="Haas F.B."/>
            <person name="Vanderstraeten L."/>
            <person name="Becker D."/>
            <person name="Lang D."/>
            <person name="Vosolsobe S."/>
            <person name="Rombauts S."/>
            <person name="Wilhelmsson P.K.I."/>
            <person name="Janitza P."/>
            <person name="Kern R."/>
            <person name="Heyl A."/>
            <person name="Rumpler F."/>
            <person name="Villalobos L.I.A.C."/>
            <person name="Clay J.M."/>
            <person name="Skokan R."/>
            <person name="Toyoda A."/>
            <person name="Suzuki Y."/>
            <person name="Kagoshima H."/>
            <person name="Schijlen E."/>
            <person name="Tajeshwar N."/>
            <person name="Catarino B."/>
            <person name="Hetherington A.J."/>
            <person name="Saltykova A."/>
            <person name="Bonnot C."/>
            <person name="Breuninger H."/>
            <person name="Symeonidi A."/>
            <person name="Radhakrishnan G.V."/>
            <person name="Van Nieuwerburgh F."/>
            <person name="Deforce D."/>
            <person name="Chang C."/>
            <person name="Karol K.G."/>
            <person name="Hedrich R."/>
            <person name="Ulvskov P."/>
            <person name="Glockner G."/>
            <person name="Delwiche C.F."/>
            <person name="Petrasek J."/>
            <person name="Van de Peer Y."/>
            <person name="Friml J."/>
            <person name="Beilby M."/>
            <person name="Dolan L."/>
            <person name="Kohara Y."/>
            <person name="Sugano S."/>
            <person name="Fujiyama A."/>
            <person name="Delaux P.-M."/>
            <person name="Quint M."/>
            <person name="TheiBen G."/>
            <person name="Hagemann M."/>
            <person name="Harholt J."/>
            <person name="Dunand C."/>
            <person name="Zachgo S."/>
            <person name="Langdale J."/>
            <person name="Maumus F."/>
            <person name="Straeten D.V.D."/>
            <person name="Gould S.B."/>
            <person name="Rensing S.A."/>
        </authorList>
    </citation>
    <scope>NUCLEOTIDE SEQUENCE [LARGE SCALE GENOMIC DNA]</scope>
    <source>
        <strain evidence="2 3">S276</strain>
    </source>
</reference>
<feature type="compositionally biased region" description="Basic and acidic residues" evidence="1">
    <location>
        <begin position="194"/>
        <end position="203"/>
    </location>
</feature>
<sequence>MGEGGVNVTHSPTAGSDNSGKFARIRTSQTEDPVPVEAANSADIRTSMTLEQAALPSWTAFGSSGEVGRGSCAGDPVSVVKGKSVDIPTRADGVQASVPVQWSSTGAQASEMGAALAVREATPPALGQGRSAKSQREIAGAAPSAFLATKSAGIRTSSVTCLQSEEAGTEEGATSIHTDDRSLGSALMRLQGVESRETDRGEEWVEVEGGEEGGEWEEGGEGNEGREKELITLRDREDGEEGGLSITNEERVDAGEEDVCGETSNSFGLVYARPGEGDIDDDATAMEMETQVVSGLSVDHEEYDAHHLATAVHPPDGCDEAIMTVSPTKTTRHLSVNEVIDSILGDVQVKTLSSTPSKDDALLSNETFAVGDLPLIQSCFPVPWSPLTGGRGGGCWGTPARHVPEKVQGRHSVPGCPRLTSAHVADEGAGRKTSW</sequence>
<evidence type="ECO:0000313" key="3">
    <source>
        <dbReference type="Proteomes" id="UP000265515"/>
    </source>
</evidence>
<keyword evidence="3" id="KW-1185">Reference proteome</keyword>
<feature type="region of interest" description="Disordered" evidence="1">
    <location>
        <begin position="1"/>
        <end position="36"/>
    </location>
</feature>
<feature type="compositionally biased region" description="Acidic residues" evidence="1">
    <location>
        <begin position="204"/>
        <end position="221"/>
    </location>
</feature>
<proteinExistence type="predicted"/>
<evidence type="ECO:0000313" key="2">
    <source>
        <dbReference type="EMBL" id="GBG66981.1"/>
    </source>
</evidence>
<dbReference type="AlphaFoldDB" id="A0A388KAD5"/>
<organism evidence="2 3">
    <name type="scientific">Chara braunii</name>
    <name type="common">Braun's stonewort</name>
    <dbReference type="NCBI Taxonomy" id="69332"/>
    <lineage>
        <taxon>Eukaryota</taxon>
        <taxon>Viridiplantae</taxon>
        <taxon>Streptophyta</taxon>
        <taxon>Charophyceae</taxon>
        <taxon>Charales</taxon>
        <taxon>Characeae</taxon>
        <taxon>Chara</taxon>
    </lineage>
</organism>
<name>A0A388KAD5_CHABU</name>
<dbReference type="EMBL" id="BFEA01000081">
    <property type="protein sequence ID" value="GBG66981.1"/>
    <property type="molecule type" value="Genomic_DNA"/>
</dbReference>
<feature type="compositionally biased region" description="Polar residues" evidence="1">
    <location>
        <begin position="8"/>
        <end position="19"/>
    </location>
</feature>
<comment type="caution">
    <text evidence="2">The sequence shown here is derived from an EMBL/GenBank/DDBJ whole genome shotgun (WGS) entry which is preliminary data.</text>
</comment>
<dbReference type="Proteomes" id="UP000265515">
    <property type="component" value="Unassembled WGS sequence"/>
</dbReference>
<gene>
    <name evidence="2" type="ORF">CBR_g74667</name>
</gene>
<evidence type="ECO:0000256" key="1">
    <source>
        <dbReference type="SAM" id="MobiDB-lite"/>
    </source>
</evidence>
<accession>A0A388KAD5</accession>
<protein>
    <submittedName>
        <fullName evidence="2">Uncharacterized protein</fullName>
    </submittedName>
</protein>